<dbReference type="Gene3D" id="3.40.50.2060">
    <property type="match status" value="1"/>
</dbReference>
<keyword evidence="3" id="KW-1185">Reference proteome</keyword>
<evidence type="ECO:0000313" key="2">
    <source>
        <dbReference type="EMBL" id="KAK1444898.1"/>
    </source>
</evidence>
<dbReference type="InterPro" id="IPR043127">
    <property type="entry name" value="Sec-1-like_dom3a"/>
</dbReference>
<gene>
    <name evidence="2" type="ORF">BgAZ_108040</name>
</gene>
<dbReference type="Gene3D" id="1.25.40.60">
    <property type="match status" value="1"/>
</dbReference>
<comment type="caution">
    <text evidence="2">The sequence shown here is derived from an EMBL/GenBank/DDBJ whole genome shotgun (WGS) entry which is preliminary data.</text>
</comment>
<dbReference type="AlphaFoldDB" id="A0AAD8UW46"/>
<dbReference type="PIRSF" id="PIRSF005715">
    <property type="entry name" value="VPS45_Sec1"/>
    <property type="match status" value="1"/>
</dbReference>
<proteinExistence type="inferred from homology"/>
<accession>A0AAD8UW46</accession>
<name>A0AAD8UW46_BABGI</name>
<dbReference type="InterPro" id="IPR043154">
    <property type="entry name" value="Sec-1-like_dom1"/>
</dbReference>
<dbReference type="Pfam" id="PF00995">
    <property type="entry name" value="Sec1"/>
    <property type="match status" value="1"/>
</dbReference>
<organism evidence="2 3">
    <name type="scientific">Babesia gibsoni</name>
    <dbReference type="NCBI Taxonomy" id="33632"/>
    <lineage>
        <taxon>Eukaryota</taxon>
        <taxon>Sar</taxon>
        <taxon>Alveolata</taxon>
        <taxon>Apicomplexa</taxon>
        <taxon>Aconoidasida</taxon>
        <taxon>Piroplasmida</taxon>
        <taxon>Babesiidae</taxon>
        <taxon>Babesia</taxon>
    </lineage>
</organism>
<dbReference type="InterPro" id="IPR027482">
    <property type="entry name" value="Sec1-like_dom2"/>
</dbReference>
<dbReference type="PANTHER" id="PTHR11679">
    <property type="entry name" value="VESICLE PROTEIN SORTING-ASSOCIATED"/>
    <property type="match status" value="1"/>
</dbReference>
<dbReference type="Gene3D" id="3.90.830.10">
    <property type="entry name" value="Syntaxin Binding Protein 1, Chain A, domain 2"/>
    <property type="match status" value="1"/>
</dbReference>
<dbReference type="InterPro" id="IPR001619">
    <property type="entry name" value="Sec1-like"/>
</dbReference>
<dbReference type="SUPFAM" id="SSF56815">
    <property type="entry name" value="Sec1/munc18-like (SM) proteins"/>
    <property type="match status" value="1"/>
</dbReference>
<sequence length="557" mass="63304">MEDDVNPYHFATLTSLMRENYASMLDRVKGLKLLILDEETSASISLVQTHSYLLENGVLLTTSINDDNLFKGESHNMANLRHLKAVYIIRPSHANIARLCDQIRGGYFKEYHLYFTSMPLHGQLEMVAKNDVIELVIGVYSYHTDLLAICRNCFLLESGTNDLYTSVHRSEAGRVSQGVFNVFRIIKQIPSIVHVNGSSEAKDLGLKVQSLLNNDLLNSEAILKAYSKYDNHERFGCCLLIYDRKFDCVTPLINQWTYEAMIHELLPITRNKLKIGEEEFILNPDFDDFYGEHLFTEFSDVEASLADLVHQSKKQFSDAFNILQNIPQQTKMCNETKRHVAILHELSKIIQQKQLLNNGLLEQDMGTRAKRSADAFDAVVDALNNTSIDAFERTRLAMIFCLVYRSNLEKINMVKDNMRMNGLTHMLKMVDSLLLYSDTNDSYKTSSDLLSKAKTTLNQSFMGAAASPYMQYKSRISHHVEALIKGQLDNRHFSLIPSSYDLDFTFKTLPASVVIYVIGGITMGEYRDLQLLSKEEGVPILLGGTRLINSHSFTNNL</sequence>
<dbReference type="EMBL" id="JAVEPI010000001">
    <property type="protein sequence ID" value="KAK1444898.1"/>
    <property type="molecule type" value="Genomic_DNA"/>
</dbReference>
<dbReference type="Gene3D" id="3.40.50.1910">
    <property type="match status" value="1"/>
</dbReference>
<dbReference type="GO" id="GO:0016192">
    <property type="term" value="P:vesicle-mediated transport"/>
    <property type="evidence" value="ECO:0007669"/>
    <property type="project" value="InterPro"/>
</dbReference>
<reference evidence="2" key="1">
    <citation type="submission" date="2023-08" db="EMBL/GenBank/DDBJ databases">
        <title>Draft sequence of the Babesia gibsoni genome.</title>
        <authorList>
            <person name="Yamagishi J.Y."/>
            <person name="Xuan X.X."/>
        </authorList>
    </citation>
    <scope>NUCLEOTIDE SEQUENCE</scope>
    <source>
        <strain evidence="2">Azabu</strain>
    </source>
</reference>
<dbReference type="InterPro" id="IPR036045">
    <property type="entry name" value="Sec1-like_sf"/>
</dbReference>
<evidence type="ECO:0000313" key="3">
    <source>
        <dbReference type="Proteomes" id="UP001230268"/>
    </source>
</evidence>
<evidence type="ECO:0000256" key="1">
    <source>
        <dbReference type="ARBA" id="ARBA00009884"/>
    </source>
</evidence>
<comment type="similarity">
    <text evidence="1">Belongs to the STXBP/unc-18/SEC1 family.</text>
</comment>
<dbReference type="Proteomes" id="UP001230268">
    <property type="component" value="Unassembled WGS sequence"/>
</dbReference>
<protein>
    <submittedName>
        <fullName evidence="2">Sec1 like protein</fullName>
    </submittedName>
</protein>